<evidence type="ECO:0000256" key="3">
    <source>
        <dbReference type="ARBA" id="ARBA00007811"/>
    </source>
</evidence>
<evidence type="ECO:0000256" key="1">
    <source>
        <dbReference type="ARBA" id="ARBA00004477"/>
    </source>
</evidence>
<evidence type="ECO:0000256" key="12">
    <source>
        <dbReference type="ARBA" id="ARBA00023136"/>
    </source>
</evidence>
<keyword evidence="10" id="KW-0175">Coiled coil</keyword>
<feature type="transmembrane region" description="Helical" evidence="15">
    <location>
        <begin position="277"/>
        <end position="299"/>
    </location>
</feature>
<dbReference type="Proteomes" id="UP000694941">
    <property type="component" value="Unplaced"/>
</dbReference>
<evidence type="ECO:0000256" key="11">
    <source>
        <dbReference type="ARBA" id="ARBA00023098"/>
    </source>
</evidence>
<feature type="transmembrane region" description="Helical" evidence="15">
    <location>
        <begin position="146"/>
        <end position="171"/>
    </location>
</feature>
<dbReference type="RefSeq" id="XP_022240233.1">
    <property type="nucleotide sequence ID" value="XM_022384525.1"/>
</dbReference>
<comment type="catalytic activity">
    <reaction evidence="15">
        <text>a very-long-chain (3R)-3-hydroxyacyl-CoA = a very-long-chain (2E)-enoyl-CoA + H2O</text>
        <dbReference type="Rhea" id="RHEA:45812"/>
        <dbReference type="ChEBI" id="CHEBI:15377"/>
        <dbReference type="ChEBI" id="CHEBI:83728"/>
        <dbReference type="ChEBI" id="CHEBI:85440"/>
        <dbReference type="EC" id="4.2.1.134"/>
    </reaction>
</comment>
<evidence type="ECO:0000256" key="5">
    <source>
        <dbReference type="ARBA" id="ARBA00022516"/>
    </source>
</evidence>
<dbReference type="Gene3D" id="2.60.40.790">
    <property type="match status" value="1"/>
</dbReference>
<comment type="subcellular location">
    <subcellularLocation>
        <location evidence="1 15">Endoplasmic reticulum membrane</location>
        <topology evidence="1 15">Multi-pass membrane protein</topology>
    </subcellularLocation>
</comment>
<comment type="pathway">
    <text evidence="2 15">Lipid metabolism; fatty acid biosynthesis.</text>
</comment>
<dbReference type="GeneID" id="106458333"/>
<dbReference type="PANTHER" id="PTHR11035">
    <property type="entry name" value="VERY-LONG-CHAIN (3R)-3-HYDROXYACYL-COA DEHYDRATASE"/>
    <property type="match status" value="1"/>
</dbReference>
<keyword evidence="11 15" id="KW-0443">Lipid metabolism</keyword>
<keyword evidence="7 15" id="KW-0256">Endoplasmic reticulum</keyword>
<evidence type="ECO:0000256" key="6">
    <source>
        <dbReference type="ARBA" id="ARBA00022692"/>
    </source>
</evidence>
<feature type="domain" description="CS" evidence="16">
    <location>
        <begin position="3"/>
        <end position="93"/>
    </location>
</feature>
<protein>
    <recommendedName>
        <fullName evidence="4 15">Very-long-chain (3R)-3-hydroxyacyl-CoA dehydratase</fullName>
        <ecNumber evidence="4 15">4.2.1.134</ecNumber>
    </recommendedName>
</protein>
<reference evidence="18" key="1">
    <citation type="submission" date="2025-08" db="UniProtKB">
        <authorList>
            <consortium name="RefSeq"/>
        </authorList>
    </citation>
    <scope>IDENTIFICATION</scope>
    <source>
        <tissue evidence="18">Muscle</tissue>
    </source>
</reference>
<evidence type="ECO:0000256" key="14">
    <source>
        <dbReference type="ARBA" id="ARBA00023239"/>
    </source>
</evidence>
<evidence type="ECO:0000259" key="16">
    <source>
        <dbReference type="PROSITE" id="PS51203"/>
    </source>
</evidence>
<keyword evidence="12 15" id="KW-0472">Membrane</keyword>
<dbReference type="SUPFAM" id="SSF49764">
    <property type="entry name" value="HSP20-like chaperones"/>
    <property type="match status" value="1"/>
</dbReference>
<dbReference type="CDD" id="cd06465">
    <property type="entry name" value="p23_hB-ind1_like"/>
    <property type="match status" value="1"/>
</dbReference>
<feature type="transmembrane region" description="Helical" evidence="15">
    <location>
        <begin position="245"/>
        <end position="265"/>
    </location>
</feature>
<evidence type="ECO:0000256" key="4">
    <source>
        <dbReference type="ARBA" id="ARBA00013122"/>
    </source>
</evidence>
<dbReference type="InterPro" id="IPR007052">
    <property type="entry name" value="CS_dom"/>
</dbReference>
<accession>A0ABM1S9C8</accession>
<evidence type="ECO:0000256" key="13">
    <source>
        <dbReference type="ARBA" id="ARBA00023160"/>
    </source>
</evidence>
<evidence type="ECO:0000313" key="18">
    <source>
        <dbReference type="RefSeq" id="XP_022240233.1"/>
    </source>
</evidence>
<name>A0ABM1S9C8_LIMPO</name>
<gene>
    <name evidence="18" type="primary">LOC106458333</name>
</gene>
<organism evidence="17 18">
    <name type="scientific">Limulus polyphemus</name>
    <name type="common">Atlantic horseshoe crab</name>
    <dbReference type="NCBI Taxonomy" id="6850"/>
    <lineage>
        <taxon>Eukaryota</taxon>
        <taxon>Metazoa</taxon>
        <taxon>Ecdysozoa</taxon>
        <taxon>Arthropoda</taxon>
        <taxon>Chelicerata</taxon>
        <taxon>Merostomata</taxon>
        <taxon>Xiphosura</taxon>
        <taxon>Limulidae</taxon>
        <taxon>Limulus</taxon>
    </lineage>
</organism>
<dbReference type="InterPro" id="IPR007482">
    <property type="entry name" value="Tyr_Pase-like_PTPLA"/>
</dbReference>
<keyword evidence="8 15" id="KW-0276">Fatty acid metabolism</keyword>
<dbReference type="InterPro" id="IPR008978">
    <property type="entry name" value="HSP20-like_chaperone"/>
</dbReference>
<dbReference type="PROSITE" id="PS51203">
    <property type="entry name" value="CS"/>
    <property type="match status" value="1"/>
</dbReference>
<keyword evidence="17" id="KW-1185">Reference proteome</keyword>
<feature type="transmembrane region" description="Helical" evidence="15">
    <location>
        <begin position="215"/>
        <end position="233"/>
    </location>
</feature>
<dbReference type="EC" id="4.2.1.134" evidence="4 15"/>
<dbReference type="Pfam" id="PF04387">
    <property type="entry name" value="PTPLA"/>
    <property type="match status" value="1"/>
</dbReference>
<sequence>MNLPSPIVYWAQTESGISLRVDLHNVKNPVIDLKEKRLIFTASGIGAKGEHKYQFQLEFSRPVIPETGQYRVNDREVEILVQKVTVDLWSQLTVDEKKPPWLKVDFDRLFAQEEENNMEDENLIMKEKLRDIIGTRKRSYQNVKDFWKVYLLFYNLIQFVGFLYILIVMLIRYAKEGPFSVDGTYEAVGRVMKICQLLQMLEIIHLLIGMTRGNYFMCLFQLCGRFLIIFALLDAHPRSQTKSAIFYLFIGFTIMEVIRYPYYMLKMYGVNIHFLTWLRYTLWIPLYPLVFICEAIIMFRNIPYFEQTGKFSMKLPNQWNFSFSFPGALRLYLLLGFFPTLYFMMLHMYRKRKKYLGASRLWKIE</sequence>
<dbReference type="PANTHER" id="PTHR11035:SF35">
    <property type="entry name" value="VERY-LONG-CHAIN (3R)-3-HYDROXYACYL-COA DEHYDRATASE"/>
    <property type="match status" value="1"/>
</dbReference>
<evidence type="ECO:0000256" key="8">
    <source>
        <dbReference type="ARBA" id="ARBA00022832"/>
    </source>
</evidence>
<proteinExistence type="inferred from homology"/>
<keyword evidence="5 15" id="KW-0444">Lipid biosynthesis</keyword>
<evidence type="ECO:0000256" key="10">
    <source>
        <dbReference type="ARBA" id="ARBA00023054"/>
    </source>
</evidence>
<keyword evidence="6 15" id="KW-0812">Transmembrane</keyword>
<keyword evidence="13 15" id="KW-0275">Fatty acid biosynthesis</keyword>
<keyword evidence="14 15" id="KW-0456">Lyase</keyword>
<comment type="similarity">
    <text evidence="3 15">Belongs to the very long-chain fatty acids dehydratase HACD family.</text>
</comment>
<evidence type="ECO:0000256" key="7">
    <source>
        <dbReference type="ARBA" id="ARBA00022824"/>
    </source>
</evidence>
<keyword evidence="9 15" id="KW-1133">Transmembrane helix</keyword>
<feature type="transmembrane region" description="Helical" evidence="15">
    <location>
        <begin position="191"/>
        <end position="208"/>
    </location>
</feature>
<evidence type="ECO:0000256" key="2">
    <source>
        <dbReference type="ARBA" id="ARBA00005194"/>
    </source>
</evidence>
<evidence type="ECO:0000256" key="15">
    <source>
        <dbReference type="RuleBase" id="RU363109"/>
    </source>
</evidence>
<dbReference type="Pfam" id="PF04969">
    <property type="entry name" value="CS"/>
    <property type="match status" value="1"/>
</dbReference>
<comment type="function">
    <text evidence="15">Catalyzes the third of the four reactions of the long-chain fatty acids elongation cycle. This endoplasmic reticulum-bound enzymatic process, allows the addition of two carbons to the chain of long- and very long-chain fatty acids/VLCFAs per cycle. This enzyme catalyzes the dehydration of the 3-hydroxyacyl-CoA intermediate into trans-2,3-enoyl-CoA, within each cycle of fatty acid elongation. Thereby, it participates to the production of VLCFAs of different chain lengths that are involved in multiple biological processes as precursors of membrane lipids and lipid mediators.</text>
</comment>
<evidence type="ECO:0000256" key="9">
    <source>
        <dbReference type="ARBA" id="ARBA00022989"/>
    </source>
</evidence>
<feature type="transmembrane region" description="Helical" evidence="15">
    <location>
        <begin position="319"/>
        <end position="344"/>
    </location>
</feature>
<evidence type="ECO:0000313" key="17">
    <source>
        <dbReference type="Proteomes" id="UP000694941"/>
    </source>
</evidence>